<feature type="compositionally biased region" description="Polar residues" evidence="12">
    <location>
        <begin position="119"/>
        <end position="128"/>
    </location>
</feature>
<dbReference type="KEGG" id="dcm:NIES806_10270"/>
<sequence length="720" mass="81420">MSPRTDWSTKVCMPSYAESCLEAGLAALKQGNYYTAIANLEPLAKNQTEEKIYLQAQVGLVMSYARTGEVSKAIVLCQNLIANSSPQVQEWSKLALEHLHKRKNQQKKSRKPKTGLISGLTNSSQQPQTAYVGADSNTHIQPVSIYWRNARRAKVWQPLRKPNIIPSRLLALFTFMALFWTCREVLKFGLGSINQILYQLPYLEPIQILYRDPSNLILGLFIILMVSSPWLLDWALTRFSGQEELSKEKLNSYSRETVRVLQRACQQRSWTTPQLRILPIAAPMIISYGNLPRTARITVSQGLLEQLADDEIAAIYALSLGQIGRWDFGVMSLVLLVTMPFYGIYQQVSVWGNHHQSKIWRWPGTALAAINYGIWCLFTGTALLNSRLRLYHSDRLSAEITGNPNGLIRALLKISIGVAHDVRLKEQTCWQLESLNLLSPVAYQHSIVLGSSAGHLPFESFLKWENFHPYRQWLTINSCHPAIGDRIERLCEIARHWHLDTELYQTTPSQPILIKPQTFCLQIAPWLGIPLGLLFACLIWLVWQTAYTLHLLNLKWIYDNWSFVTGCMLIGFSIGTVMRINALFPEIIPANVQKDENLINLLADPAILPIDSTKIRFTGKLLGRPGIGNCLAQDLILQTSQGLMKLHHIPWLGKSFNPQDLIGRQITVTGWLRRGATPWIDLQTLETQSGKKIYSPHPIWSTVVAVVAQAWGAYIMLTGS</sequence>
<dbReference type="GO" id="GO:0046872">
    <property type="term" value="F:metal ion binding"/>
    <property type="evidence" value="ECO:0007669"/>
    <property type="project" value="UniProtKB-KW"/>
</dbReference>
<keyword evidence="6" id="KW-0479">Metal-binding</keyword>
<keyword evidence="9 13" id="KW-1133">Transmembrane helix</keyword>
<evidence type="ECO:0000313" key="16">
    <source>
        <dbReference type="Proteomes" id="UP000218702"/>
    </source>
</evidence>
<dbReference type="AlphaFoldDB" id="A0A1Z4V080"/>
<evidence type="ECO:0000256" key="7">
    <source>
        <dbReference type="ARBA" id="ARBA00022801"/>
    </source>
</evidence>
<dbReference type="GO" id="GO:0005886">
    <property type="term" value="C:plasma membrane"/>
    <property type="evidence" value="ECO:0007669"/>
    <property type="project" value="UniProtKB-SubCell"/>
</dbReference>
<feature type="region of interest" description="Disordered" evidence="12">
    <location>
        <begin position="101"/>
        <end position="128"/>
    </location>
</feature>
<evidence type="ECO:0000256" key="11">
    <source>
        <dbReference type="ARBA" id="ARBA00023136"/>
    </source>
</evidence>
<evidence type="ECO:0000256" key="3">
    <source>
        <dbReference type="ARBA" id="ARBA00022475"/>
    </source>
</evidence>
<feature type="transmembrane region" description="Helical" evidence="13">
    <location>
        <begin position="213"/>
        <end position="232"/>
    </location>
</feature>
<evidence type="ECO:0000256" key="6">
    <source>
        <dbReference type="ARBA" id="ARBA00022723"/>
    </source>
</evidence>
<evidence type="ECO:0000259" key="14">
    <source>
        <dbReference type="Pfam" id="PF01435"/>
    </source>
</evidence>
<comment type="subcellular location">
    <subcellularLocation>
        <location evidence="2">Cell membrane</location>
        <topology evidence="2">Multi-pass membrane protein</topology>
    </subcellularLocation>
</comment>
<dbReference type="Pfam" id="PF01435">
    <property type="entry name" value="Peptidase_M48"/>
    <property type="match status" value="1"/>
</dbReference>
<keyword evidence="10" id="KW-0482">Metalloprotease</keyword>
<keyword evidence="5 13" id="KW-0812">Transmembrane</keyword>
<dbReference type="Proteomes" id="UP000218702">
    <property type="component" value="Chromosome"/>
</dbReference>
<dbReference type="InterPro" id="IPR050083">
    <property type="entry name" value="HtpX_protease"/>
</dbReference>
<keyword evidence="16" id="KW-1185">Reference proteome</keyword>
<feature type="transmembrane region" description="Helical" evidence="13">
    <location>
        <begin position="169"/>
        <end position="193"/>
    </location>
</feature>
<organism evidence="15 16">
    <name type="scientific">Dolichospermum compactum NIES-806</name>
    <dbReference type="NCBI Taxonomy" id="1973481"/>
    <lineage>
        <taxon>Bacteria</taxon>
        <taxon>Bacillati</taxon>
        <taxon>Cyanobacteriota</taxon>
        <taxon>Cyanophyceae</taxon>
        <taxon>Nostocales</taxon>
        <taxon>Aphanizomenonaceae</taxon>
        <taxon>Dolichospermum</taxon>
        <taxon>Dolichospermum compactum</taxon>
    </lineage>
</organism>
<evidence type="ECO:0000256" key="10">
    <source>
        <dbReference type="ARBA" id="ARBA00023049"/>
    </source>
</evidence>
<keyword evidence="4" id="KW-0645">Protease</keyword>
<evidence type="ECO:0000256" key="4">
    <source>
        <dbReference type="ARBA" id="ARBA00022670"/>
    </source>
</evidence>
<evidence type="ECO:0000256" key="9">
    <source>
        <dbReference type="ARBA" id="ARBA00022989"/>
    </source>
</evidence>
<feature type="transmembrane region" description="Helical" evidence="13">
    <location>
        <begin position="699"/>
        <end position="717"/>
    </location>
</feature>
<evidence type="ECO:0000256" key="5">
    <source>
        <dbReference type="ARBA" id="ARBA00022692"/>
    </source>
</evidence>
<evidence type="ECO:0000256" key="12">
    <source>
        <dbReference type="SAM" id="MobiDB-lite"/>
    </source>
</evidence>
<reference evidence="15 16" key="1">
    <citation type="submission" date="2017-06" db="EMBL/GenBank/DDBJ databases">
        <title>Genome sequencing of cyanobaciteial culture collection at National Institute for Environmental Studies (NIES).</title>
        <authorList>
            <person name="Hirose Y."/>
            <person name="Shimura Y."/>
            <person name="Fujisawa T."/>
            <person name="Nakamura Y."/>
            <person name="Kawachi M."/>
        </authorList>
    </citation>
    <scope>NUCLEOTIDE SEQUENCE [LARGE SCALE GENOMIC DNA]</scope>
    <source>
        <strain evidence="15 16">NIES-806</strain>
    </source>
</reference>
<evidence type="ECO:0000256" key="13">
    <source>
        <dbReference type="SAM" id="Phobius"/>
    </source>
</evidence>
<keyword evidence="11 13" id="KW-0472">Membrane</keyword>
<gene>
    <name evidence="15" type="ORF">NIES806_10270</name>
</gene>
<evidence type="ECO:0000256" key="2">
    <source>
        <dbReference type="ARBA" id="ARBA00004651"/>
    </source>
</evidence>
<protein>
    <recommendedName>
        <fullName evidence="14">Peptidase M48 domain-containing protein</fullName>
    </recommendedName>
</protein>
<dbReference type="PANTHER" id="PTHR43221">
    <property type="entry name" value="PROTEASE HTPX"/>
    <property type="match status" value="1"/>
</dbReference>
<comment type="cofactor">
    <cofactor evidence="1">
        <name>Zn(2+)</name>
        <dbReference type="ChEBI" id="CHEBI:29105"/>
    </cofactor>
</comment>
<proteinExistence type="predicted"/>
<dbReference type="InterPro" id="IPR011990">
    <property type="entry name" value="TPR-like_helical_dom_sf"/>
</dbReference>
<feature type="transmembrane region" description="Helical" evidence="13">
    <location>
        <begin position="523"/>
        <end position="543"/>
    </location>
</feature>
<feature type="transmembrane region" description="Helical" evidence="13">
    <location>
        <begin position="563"/>
        <end position="584"/>
    </location>
</feature>
<name>A0A1Z4V080_9CYAN</name>
<keyword evidence="3" id="KW-1003">Cell membrane</keyword>
<feature type="compositionally biased region" description="Basic residues" evidence="12">
    <location>
        <begin position="101"/>
        <end position="113"/>
    </location>
</feature>
<dbReference type="Gene3D" id="3.30.2010.10">
    <property type="entry name" value="Metalloproteases ('zincins'), catalytic domain"/>
    <property type="match status" value="1"/>
</dbReference>
<keyword evidence="7" id="KW-0378">Hydrolase</keyword>
<evidence type="ECO:0000256" key="8">
    <source>
        <dbReference type="ARBA" id="ARBA00022833"/>
    </source>
</evidence>
<evidence type="ECO:0000256" key="1">
    <source>
        <dbReference type="ARBA" id="ARBA00001947"/>
    </source>
</evidence>
<accession>A0A1Z4V080</accession>
<feature type="transmembrane region" description="Helical" evidence="13">
    <location>
        <begin position="328"/>
        <end position="345"/>
    </location>
</feature>
<dbReference type="GO" id="GO:0004222">
    <property type="term" value="F:metalloendopeptidase activity"/>
    <property type="evidence" value="ECO:0007669"/>
    <property type="project" value="InterPro"/>
</dbReference>
<keyword evidence="8" id="KW-0862">Zinc</keyword>
<dbReference type="GO" id="GO:0006508">
    <property type="term" value="P:proteolysis"/>
    <property type="evidence" value="ECO:0007669"/>
    <property type="project" value="UniProtKB-KW"/>
</dbReference>
<dbReference type="InterPro" id="IPR001915">
    <property type="entry name" value="Peptidase_M48"/>
</dbReference>
<feature type="transmembrane region" description="Helical" evidence="13">
    <location>
        <begin position="365"/>
        <end position="385"/>
    </location>
</feature>
<evidence type="ECO:0000313" key="15">
    <source>
        <dbReference type="EMBL" id="BAZ84833.1"/>
    </source>
</evidence>
<feature type="domain" description="Peptidase M48" evidence="14">
    <location>
        <begin position="288"/>
        <end position="492"/>
    </location>
</feature>
<dbReference type="PANTHER" id="PTHR43221:SF1">
    <property type="entry name" value="PROTEASE HTPX"/>
    <property type="match status" value="1"/>
</dbReference>
<dbReference type="EMBL" id="AP018316">
    <property type="protein sequence ID" value="BAZ84833.1"/>
    <property type="molecule type" value="Genomic_DNA"/>
</dbReference>
<dbReference type="Gene3D" id="1.25.40.10">
    <property type="entry name" value="Tetratricopeptide repeat domain"/>
    <property type="match status" value="1"/>
</dbReference>